<feature type="domain" description="DUF4007" evidence="1">
    <location>
        <begin position="57"/>
        <end position="148"/>
    </location>
</feature>
<organism evidence="2">
    <name type="scientific">uncultured Desulfobacterium sp</name>
    <dbReference type="NCBI Taxonomy" id="201089"/>
    <lineage>
        <taxon>Bacteria</taxon>
        <taxon>Pseudomonadati</taxon>
        <taxon>Thermodesulfobacteriota</taxon>
        <taxon>Desulfobacteria</taxon>
        <taxon>Desulfobacterales</taxon>
        <taxon>Desulfobacteriaceae</taxon>
        <taxon>Desulfobacterium</taxon>
        <taxon>environmental samples</taxon>
    </lineage>
</organism>
<dbReference type="InterPro" id="IPR025248">
    <property type="entry name" value="DUF4007"/>
</dbReference>
<sequence>MPDETQHSRLPRNFHKTFKPERQYINAMLRYAASGEKGDYRAIAAATGIPTGTSSGKVPAILDYCRGMGLIRLAGQERSSTKKPELTPLGRIVLLEDPYLKTRVSQWIAHFNLCSPTVGADVWYHIFFAGMQALGMNFARAKLETYLNVIYGVERSGLIGPLIGTYEDDAAFKMCGVLSEIGGTVVRRPAPIADELGLGYGAWMLQLMRDHFPKRRQVPITDLDATAGWRTIPGWDISSLQRALELVERKGLIEVDRHMEPWLLIPKADADETWRHIYDDML</sequence>
<dbReference type="EMBL" id="OJIN01000201">
    <property type="protein sequence ID" value="SPD75417.1"/>
    <property type="molecule type" value="Genomic_DNA"/>
</dbReference>
<reference evidence="2" key="1">
    <citation type="submission" date="2018-01" db="EMBL/GenBank/DDBJ databases">
        <authorList>
            <person name="Regsiter A."/>
            <person name="William W."/>
        </authorList>
    </citation>
    <scope>NUCLEOTIDE SEQUENCE</scope>
    <source>
        <strain evidence="2">TRIP AH-1</strain>
    </source>
</reference>
<protein>
    <recommendedName>
        <fullName evidence="1">DUF4007 domain-containing protein</fullName>
    </recommendedName>
</protein>
<dbReference type="Pfam" id="PF13182">
    <property type="entry name" value="DUF4007"/>
    <property type="match status" value="1"/>
</dbReference>
<accession>A0A445N119</accession>
<name>A0A445N119_9BACT</name>
<gene>
    <name evidence="2" type="ORF">PITCH_A580020</name>
</gene>
<evidence type="ECO:0000313" key="2">
    <source>
        <dbReference type="EMBL" id="SPD75417.1"/>
    </source>
</evidence>
<dbReference type="AlphaFoldDB" id="A0A445N119"/>
<proteinExistence type="predicted"/>
<evidence type="ECO:0000259" key="1">
    <source>
        <dbReference type="Pfam" id="PF13182"/>
    </source>
</evidence>